<dbReference type="PROSITE" id="PS01124">
    <property type="entry name" value="HTH_ARAC_FAMILY_2"/>
    <property type="match status" value="1"/>
</dbReference>
<feature type="domain" description="HTH araC/xylS-type" evidence="4">
    <location>
        <begin position="233"/>
        <end position="331"/>
    </location>
</feature>
<dbReference type="GO" id="GO:0000976">
    <property type="term" value="F:transcription cis-regulatory region binding"/>
    <property type="evidence" value="ECO:0007669"/>
    <property type="project" value="TreeGrafter"/>
</dbReference>
<dbReference type="Pfam" id="PF12833">
    <property type="entry name" value="HTH_18"/>
    <property type="match status" value="1"/>
</dbReference>
<dbReference type="InterPro" id="IPR009057">
    <property type="entry name" value="Homeodomain-like_sf"/>
</dbReference>
<evidence type="ECO:0000313" key="6">
    <source>
        <dbReference type="Proteomes" id="UP000237222"/>
    </source>
</evidence>
<dbReference type="EMBL" id="PQGG01000024">
    <property type="protein sequence ID" value="POP52761.1"/>
    <property type="molecule type" value="Genomic_DNA"/>
</dbReference>
<dbReference type="Proteomes" id="UP000237222">
    <property type="component" value="Unassembled WGS sequence"/>
</dbReference>
<proteinExistence type="predicted"/>
<comment type="caution">
    <text evidence="5">The sequence shown here is derived from an EMBL/GenBank/DDBJ whole genome shotgun (WGS) entry which is preliminary data.</text>
</comment>
<dbReference type="SUPFAM" id="SSF46689">
    <property type="entry name" value="Homeodomain-like"/>
    <property type="match status" value="1"/>
</dbReference>
<evidence type="ECO:0000256" key="3">
    <source>
        <dbReference type="ARBA" id="ARBA00023163"/>
    </source>
</evidence>
<dbReference type="PANTHER" id="PTHR47894">
    <property type="entry name" value="HTH-TYPE TRANSCRIPTIONAL REGULATOR GADX"/>
    <property type="match status" value="1"/>
</dbReference>
<dbReference type="InterPro" id="IPR032687">
    <property type="entry name" value="AraC-type_N"/>
</dbReference>
<reference evidence="5" key="1">
    <citation type="submission" date="2018-01" db="EMBL/GenBank/DDBJ databases">
        <authorList>
            <person name="Yu X.-D."/>
        </authorList>
    </citation>
    <scope>NUCLEOTIDE SEQUENCE</scope>
    <source>
        <strain evidence="5">ZX-21</strain>
    </source>
</reference>
<evidence type="ECO:0000256" key="1">
    <source>
        <dbReference type="ARBA" id="ARBA00023015"/>
    </source>
</evidence>
<keyword evidence="1" id="KW-0805">Transcription regulation</keyword>
<protein>
    <recommendedName>
        <fullName evidence="4">HTH araC/xylS-type domain-containing protein</fullName>
    </recommendedName>
</protein>
<accession>A0A2S4HGE0</accession>
<keyword evidence="3" id="KW-0804">Transcription</keyword>
<name>A0A2S4HGE0_9GAMM</name>
<dbReference type="SMART" id="SM00342">
    <property type="entry name" value="HTH_ARAC"/>
    <property type="match status" value="1"/>
</dbReference>
<dbReference type="InterPro" id="IPR018060">
    <property type="entry name" value="HTH_AraC"/>
</dbReference>
<evidence type="ECO:0000256" key="2">
    <source>
        <dbReference type="ARBA" id="ARBA00023125"/>
    </source>
</evidence>
<keyword evidence="2" id="KW-0238">DNA-binding</keyword>
<dbReference type="GO" id="GO:0003700">
    <property type="term" value="F:DNA-binding transcription factor activity"/>
    <property type="evidence" value="ECO:0007669"/>
    <property type="project" value="InterPro"/>
</dbReference>
<gene>
    <name evidence="5" type="ORF">C0068_10160</name>
</gene>
<dbReference type="AlphaFoldDB" id="A0A2S4HGE0"/>
<organism evidence="5 6">
    <name type="scientific">Zhongshania marina</name>
    <dbReference type="NCBI Taxonomy" id="2304603"/>
    <lineage>
        <taxon>Bacteria</taxon>
        <taxon>Pseudomonadati</taxon>
        <taxon>Pseudomonadota</taxon>
        <taxon>Gammaproteobacteria</taxon>
        <taxon>Cellvibrionales</taxon>
        <taxon>Spongiibacteraceae</taxon>
        <taxon>Zhongshania</taxon>
    </lineage>
</organism>
<sequence length="344" mass="38310">MGRRRLAALRDILHSRYPQIDSRQIAMDCGIKSDWSQATSENRSLQAALRALTQLRDGPVPDIALQLGDQAQITDSGLLGYAVLTAPTVLQAARITSHALNQSNYLLRNKIVMSGEHARTVFTVAGTARSQSEQILEMSMIAVWRCIQAIIPSGRAVTPSYVTFNFPAPPYKDRFSELFACPVEFNSSHSVLAMPKSLVHVTIPSGNAELIRTFSSELKQLLGDGYRGNSITARVRRALIENPQSCAYSLEGTAKQLNIAPRSLRRYLSQNGHSFRQVCLEVRMQLAQQYLHSSNMPLKAIAYQLGYKHASNFNRAFCDYFGAPPETLRRRRQETNANSANLPK</sequence>
<evidence type="ECO:0000313" key="5">
    <source>
        <dbReference type="EMBL" id="POP52761.1"/>
    </source>
</evidence>
<dbReference type="Pfam" id="PF12625">
    <property type="entry name" value="Arabinose_bd"/>
    <property type="match status" value="1"/>
</dbReference>
<dbReference type="PANTHER" id="PTHR47894:SF1">
    <property type="entry name" value="HTH-TYPE TRANSCRIPTIONAL REGULATOR VQSM"/>
    <property type="match status" value="1"/>
</dbReference>
<dbReference type="GO" id="GO:0005829">
    <property type="term" value="C:cytosol"/>
    <property type="evidence" value="ECO:0007669"/>
    <property type="project" value="TreeGrafter"/>
</dbReference>
<evidence type="ECO:0000259" key="4">
    <source>
        <dbReference type="PROSITE" id="PS01124"/>
    </source>
</evidence>
<dbReference type="Gene3D" id="1.10.10.60">
    <property type="entry name" value="Homeodomain-like"/>
    <property type="match status" value="1"/>
</dbReference>